<evidence type="ECO:0000313" key="6">
    <source>
        <dbReference type="EMBL" id="MEA1605800.1"/>
    </source>
</evidence>
<evidence type="ECO:0000313" key="7">
    <source>
        <dbReference type="Proteomes" id="UP001292571"/>
    </source>
</evidence>
<dbReference type="Proteomes" id="UP001292571">
    <property type="component" value="Unassembled WGS sequence"/>
</dbReference>
<feature type="transmembrane region" description="Helical" evidence="5">
    <location>
        <begin position="19"/>
        <end position="44"/>
    </location>
</feature>
<keyword evidence="7" id="KW-1185">Reference proteome</keyword>
<comment type="caution">
    <text evidence="6">The sequence shown here is derived from an EMBL/GenBank/DDBJ whole genome shotgun (WGS) entry which is preliminary data.</text>
</comment>
<keyword evidence="2 5" id="KW-0812">Transmembrane</keyword>
<keyword evidence="4 5" id="KW-0472">Membrane</keyword>
<feature type="transmembrane region" description="Helical" evidence="5">
    <location>
        <begin position="64"/>
        <end position="83"/>
    </location>
</feature>
<evidence type="ECO:0000256" key="1">
    <source>
        <dbReference type="ARBA" id="ARBA00004141"/>
    </source>
</evidence>
<evidence type="ECO:0000256" key="2">
    <source>
        <dbReference type="ARBA" id="ARBA00022692"/>
    </source>
</evidence>
<comment type="subcellular location">
    <subcellularLocation>
        <location evidence="1">Membrane</location>
        <topology evidence="1">Multi-pass membrane protein</topology>
    </subcellularLocation>
</comment>
<name>A0ABU5P804_9PSED</name>
<evidence type="ECO:0000256" key="5">
    <source>
        <dbReference type="SAM" id="Phobius"/>
    </source>
</evidence>
<feature type="transmembrane region" description="Helical" evidence="5">
    <location>
        <begin position="89"/>
        <end position="106"/>
    </location>
</feature>
<keyword evidence="3 5" id="KW-1133">Transmembrane helix</keyword>
<organism evidence="6 7">
    <name type="scientific">Pseudomonas spirodelae</name>
    <dbReference type="NCBI Taxonomy" id="3101751"/>
    <lineage>
        <taxon>Bacteria</taxon>
        <taxon>Pseudomonadati</taxon>
        <taxon>Pseudomonadota</taxon>
        <taxon>Gammaproteobacteria</taxon>
        <taxon>Pseudomonadales</taxon>
        <taxon>Pseudomonadaceae</taxon>
        <taxon>Pseudomonas</taxon>
    </lineage>
</organism>
<reference evidence="6 7" key="1">
    <citation type="submission" date="2023-12" db="EMBL/GenBank/DDBJ databases">
        <title>Pseudomonas sp. T5W1.</title>
        <authorList>
            <person name="Maltman C."/>
        </authorList>
    </citation>
    <scope>NUCLEOTIDE SEQUENCE [LARGE SCALE GENOMIC DNA]</scope>
    <source>
        <strain evidence="6 7">T5W1</strain>
    </source>
</reference>
<evidence type="ECO:0000256" key="3">
    <source>
        <dbReference type="ARBA" id="ARBA00022989"/>
    </source>
</evidence>
<protein>
    <submittedName>
        <fullName evidence="6">DUF4870 domain-containing protein</fullName>
    </submittedName>
</protein>
<proteinExistence type="predicted"/>
<accession>A0ABU5P804</accession>
<dbReference type="EMBL" id="JAYEET010000024">
    <property type="protein sequence ID" value="MEA1605800.1"/>
    <property type="molecule type" value="Genomic_DNA"/>
</dbReference>
<dbReference type="RefSeq" id="WP_322948900.1">
    <property type="nucleotide sequence ID" value="NZ_JAYEET010000024.1"/>
</dbReference>
<gene>
    <name evidence="6" type="ORF">SOP97_08220</name>
</gene>
<dbReference type="InterPro" id="IPR019109">
    <property type="entry name" value="MamF_MmsF"/>
</dbReference>
<dbReference type="Pfam" id="PF09685">
    <property type="entry name" value="MamF_MmsF"/>
    <property type="match status" value="1"/>
</dbReference>
<evidence type="ECO:0000256" key="4">
    <source>
        <dbReference type="ARBA" id="ARBA00023136"/>
    </source>
</evidence>
<sequence length="124" mass="13680">MSDETQALQPVPGPEARQWAMLCHFAAFAWVLAPMVGNVIGPLIAWQLKKDLDPFVDQQGKEALNFQITVSLALMVCGLLAWILIGFPLMLLVCVAALVLTIIAGIKANEGQAYRYPFAWRLIK</sequence>